<dbReference type="InterPro" id="IPR011991">
    <property type="entry name" value="ArsR-like_HTH"/>
</dbReference>
<dbReference type="Pfam" id="PF25212">
    <property type="entry name" value="HVO_A0114"/>
    <property type="match status" value="1"/>
</dbReference>
<dbReference type="RefSeq" id="WP_257510639.1">
    <property type="nucleotide sequence ID" value="NZ_JANKHG010000001.1"/>
</dbReference>
<dbReference type="InterPro" id="IPR036390">
    <property type="entry name" value="WH_DNA-bd_sf"/>
</dbReference>
<evidence type="ECO:0000313" key="2">
    <source>
        <dbReference type="Proteomes" id="UP001165267"/>
    </source>
</evidence>
<dbReference type="EMBL" id="JANKHG010000001">
    <property type="protein sequence ID" value="MCR2745397.1"/>
    <property type="molecule type" value="Genomic_DNA"/>
</dbReference>
<evidence type="ECO:0000313" key="1">
    <source>
        <dbReference type="EMBL" id="MCR2745397.1"/>
    </source>
</evidence>
<reference evidence="1" key="1">
    <citation type="submission" date="2022-07" db="EMBL/GenBank/DDBJ databases">
        <authorList>
            <person name="Xamxidin M."/>
        </authorList>
    </citation>
    <scope>NUCLEOTIDE SEQUENCE</scope>
    <source>
        <strain evidence="1">YS8-69</strain>
    </source>
</reference>
<sequence>MKAIVEVLPKGSLLNGLLKSARNLDTGKSVSGDYRLTFESSKLLLSELTAARIALLEELRIAGPLSVYGLAKRIGRNYSNVHSDVAKLIEHGLVARFEDGKKIYVPFDSVEIRFTLNATNY</sequence>
<gene>
    <name evidence="1" type="ORF">NSP04_01900</name>
</gene>
<keyword evidence="1" id="KW-0238">DNA-binding</keyword>
<dbReference type="InterPro" id="IPR036388">
    <property type="entry name" value="WH-like_DNA-bd_sf"/>
</dbReference>
<protein>
    <submittedName>
        <fullName evidence="1">DNA-binding protein</fullName>
    </submittedName>
</protein>
<dbReference type="Gene3D" id="1.10.10.10">
    <property type="entry name" value="Winged helix-like DNA-binding domain superfamily/Winged helix DNA-binding domain"/>
    <property type="match status" value="1"/>
</dbReference>
<comment type="caution">
    <text evidence="1">The sequence shown here is derived from an EMBL/GenBank/DDBJ whole genome shotgun (WGS) entry which is preliminary data.</text>
</comment>
<name>A0ABT1XGH0_9BURK</name>
<organism evidence="1 2">
    <name type="scientific">Limnobacter parvus</name>
    <dbReference type="NCBI Taxonomy" id="2939690"/>
    <lineage>
        <taxon>Bacteria</taxon>
        <taxon>Pseudomonadati</taxon>
        <taxon>Pseudomonadota</taxon>
        <taxon>Betaproteobacteria</taxon>
        <taxon>Burkholderiales</taxon>
        <taxon>Burkholderiaceae</taxon>
        <taxon>Limnobacter</taxon>
    </lineage>
</organism>
<proteinExistence type="predicted"/>
<dbReference type="SUPFAM" id="SSF46785">
    <property type="entry name" value="Winged helix' DNA-binding domain"/>
    <property type="match status" value="1"/>
</dbReference>
<dbReference type="Proteomes" id="UP001165267">
    <property type="component" value="Unassembled WGS sequence"/>
</dbReference>
<dbReference type="CDD" id="cd00090">
    <property type="entry name" value="HTH_ARSR"/>
    <property type="match status" value="1"/>
</dbReference>
<accession>A0ABT1XGH0</accession>
<keyword evidence="2" id="KW-1185">Reference proteome</keyword>
<dbReference type="GO" id="GO:0003677">
    <property type="term" value="F:DNA binding"/>
    <property type="evidence" value="ECO:0007669"/>
    <property type="project" value="UniProtKB-KW"/>
</dbReference>